<evidence type="ECO:0000313" key="6">
    <source>
        <dbReference type="EMBL" id="CAG8641120.1"/>
    </source>
</evidence>
<evidence type="ECO:0000256" key="4">
    <source>
        <dbReference type="ARBA" id="ARBA00022840"/>
    </source>
</evidence>
<accession>A0A9N9DN80</accession>
<evidence type="ECO:0000259" key="5">
    <source>
        <dbReference type="PROSITE" id="PS50011"/>
    </source>
</evidence>
<dbReference type="InterPro" id="IPR011009">
    <property type="entry name" value="Kinase-like_dom_sf"/>
</dbReference>
<keyword evidence="4" id="KW-0067">ATP-binding</keyword>
<dbReference type="PANTHER" id="PTHR44329:SF288">
    <property type="entry name" value="MITOGEN-ACTIVATED PROTEIN KINASE KINASE KINASE 20"/>
    <property type="match status" value="1"/>
</dbReference>
<keyword evidence="1" id="KW-0808">Transferase</keyword>
<protein>
    <submittedName>
        <fullName evidence="6">18223_t:CDS:1</fullName>
    </submittedName>
</protein>
<dbReference type="InterPro" id="IPR000719">
    <property type="entry name" value="Prot_kinase_dom"/>
</dbReference>
<dbReference type="Gene3D" id="1.10.510.10">
    <property type="entry name" value="Transferase(Phosphotransferase) domain 1"/>
    <property type="match status" value="1"/>
</dbReference>
<dbReference type="PANTHER" id="PTHR44329">
    <property type="entry name" value="SERINE/THREONINE-PROTEIN KINASE TNNI3K-RELATED"/>
    <property type="match status" value="1"/>
</dbReference>
<feature type="domain" description="Protein kinase" evidence="5">
    <location>
        <begin position="74"/>
        <end position="363"/>
    </location>
</feature>
<dbReference type="GO" id="GO:0005524">
    <property type="term" value="F:ATP binding"/>
    <property type="evidence" value="ECO:0007669"/>
    <property type="project" value="UniProtKB-KW"/>
</dbReference>
<evidence type="ECO:0000256" key="3">
    <source>
        <dbReference type="ARBA" id="ARBA00022777"/>
    </source>
</evidence>
<keyword evidence="7" id="KW-1185">Reference proteome</keyword>
<organism evidence="6 7">
    <name type="scientific">Acaulospora morrowiae</name>
    <dbReference type="NCBI Taxonomy" id="94023"/>
    <lineage>
        <taxon>Eukaryota</taxon>
        <taxon>Fungi</taxon>
        <taxon>Fungi incertae sedis</taxon>
        <taxon>Mucoromycota</taxon>
        <taxon>Glomeromycotina</taxon>
        <taxon>Glomeromycetes</taxon>
        <taxon>Diversisporales</taxon>
        <taxon>Acaulosporaceae</taxon>
        <taxon>Acaulospora</taxon>
    </lineage>
</organism>
<sequence>AGYPTPVRKSFKCSKCGESYEDGNQFCDKCDLKETIANFSKWTSGNDQIDEFIQTTQRTEKYDRYLEFIPSKRFTKITPLSINGFGKTYFAYWPDGRRWIQPSSNSLNLVDLEVLSRPKLVYSVKTRIQNSEVTLKSIGRNISETFLNKVKLFREIFKKDNSSRACPFYGFTKNPISGEYFLVTQFSRNGSLRTQLSMGKPTPWSLRISVLHQAALYLNLLHKSPLVHGNLHPGNILIDDLFTYIDDPASLIPSETGTLFGVWQYVAPEILQGSPKSKESDIYAFGIVMWELAMWKMPFAEYAKEYNINIGRKIIDGWRPPIDYIIPKRYSRLMQKCWYTNPEKRPSAKQLVDEVGSWDFTLFTPGGGPKDNDAYEEFKKADEDLKLFRHTPFAGYTNGEIVFTSQLIPYISTEE</sequence>
<reference evidence="6" key="1">
    <citation type="submission" date="2021-06" db="EMBL/GenBank/DDBJ databases">
        <authorList>
            <person name="Kallberg Y."/>
            <person name="Tangrot J."/>
            <person name="Rosling A."/>
        </authorList>
    </citation>
    <scope>NUCLEOTIDE SEQUENCE</scope>
    <source>
        <strain evidence="6">CL551</strain>
    </source>
</reference>
<proteinExistence type="predicted"/>
<evidence type="ECO:0000313" key="7">
    <source>
        <dbReference type="Proteomes" id="UP000789342"/>
    </source>
</evidence>
<dbReference type="PROSITE" id="PS50011">
    <property type="entry name" value="PROTEIN_KINASE_DOM"/>
    <property type="match status" value="1"/>
</dbReference>
<dbReference type="GO" id="GO:0004674">
    <property type="term" value="F:protein serine/threonine kinase activity"/>
    <property type="evidence" value="ECO:0007669"/>
    <property type="project" value="TreeGrafter"/>
</dbReference>
<evidence type="ECO:0000256" key="1">
    <source>
        <dbReference type="ARBA" id="ARBA00022679"/>
    </source>
</evidence>
<dbReference type="AlphaFoldDB" id="A0A9N9DN80"/>
<dbReference type="Pfam" id="PF07714">
    <property type="entry name" value="PK_Tyr_Ser-Thr"/>
    <property type="match status" value="1"/>
</dbReference>
<evidence type="ECO:0000256" key="2">
    <source>
        <dbReference type="ARBA" id="ARBA00022741"/>
    </source>
</evidence>
<gene>
    <name evidence="6" type="ORF">AMORRO_LOCUS9520</name>
</gene>
<dbReference type="SUPFAM" id="SSF56112">
    <property type="entry name" value="Protein kinase-like (PK-like)"/>
    <property type="match status" value="1"/>
</dbReference>
<dbReference type="Proteomes" id="UP000789342">
    <property type="component" value="Unassembled WGS sequence"/>
</dbReference>
<dbReference type="InterPro" id="IPR051681">
    <property type="entry name" value="Ser/Thr_Kinases-Pseudokinases"/>
</dbReference>
<keyword evidence="3" id="KW-0418">Kinase</keyword>
<name>A0A9N9DN80_9GLOM</name>
<dbReference type="InterPro" id="IPR001245">
    <property type="entry name" value="Ser-Thr/Tyr_kinase_cat_dom"/>
</dbReference>
<keyword evidence="2" id="KW-0547">Nucleotide-binding</keyword>
<dbReference type="OrthoDB" id="2390637at2759"/>
<dbReference type="EMBL" id="CAJVPV010009393">
    <property type="protein sequence ID" value="CAG8641120.1"/>
    <property type="molecule type" value="Genomic_DNA"/>
</dbReference>
<feature type="non-terminal residue" evidence="6">
    <location>
        <position position="415"/>
    </location>
</feature>
<comment type="caution">
    <text evidence="6">The sequence shown here is derived from an EMBL/GenBank/DDBJ whole genome shotgun (WGS) entry which is preliminary data.</text>
</comment>